<organism evidence="1 2">
    <name type="scientific">Crystallibacter crystallopoietes</name>
    <dbReference type="NCBI Taxonomy" id="37928"/>
    <lineage>
        <taxon>Bacteria</taxon>
        <taxon>Bacillati</taxon>
        <taxon>Actinomycetota</taxon>
        <taxon>Actinomycetes</taxon>
        <taxon>Micrococcales</taxon>
        <taxon>Micrococcaceae</taxon>
        <taxon>Crystallibacter</taxon>
    </lineage>
</organism>
<dbReference type="KEGG" id="acry:AC20117_06365"/>
<proteinExistence type="predicted"/>
<reference evidence="1 2" key="1">
    <citation type="submission" date="2016-10" db="EMBL/GenBank/DDBJ databases">
        <authorList>
            <person name="de Groot N.N."/>
        </authorList>
    </citation>
    <scope>NUCLEOTIDE SEQUENCE [LARGE SCALE GENOMIC DNA]</scope>
    <source>
        <strain evidence="1 2">DSM 20117</strain>
    </source>
</reference>
<gene>
    <name evidence="1" type="ORF">SAMN04489742_2208</name>
</gene>
<protein>
    <submittedName>
        <fullName evidence="1">Uncharacterized protein</fullName>
    </submittedName>
</protein>
<dbReference type="AlphaFoldDB" id="A0A1H1D355"/>
<dbReference type="Proteomes" id="UP000181917">
    <property type="component" value="Unassembled WGS sequence"/>
</dbReference>
<accession>A0A1H1D355</accession>
<evidence type="ECO:0000313" key="2">
    <source>
        <dbReference type="Proteomes" id="UP000181917"/>
    </source>
</evidence>
<dbReference type="RefSeq" id="WP_074700439.1">
    <property type="nucleotide sequence ID" value="NZ_CP018863.1"/>
</dbReference>
<dbReference type="EMBL" id="FNKH01000002">
    <property type="protein sequence ID" value="SDQ70236.1"/>
    <property type="molecule type" value="Genomic_DNA"/>
</dbReference>
<evidence type="ECO:0000313" key="1">
    <source>
        <dbReference type="EMBL" id="SDQ70236.1"/>
    </source>
</evidence>
<keyword evidence="2" id="KW-1185">Reference proteome</keyword>
<dbReference type="STRING" id="37928.SAMN04489742_2208"/>
<name>A0A1H1D355_9MICC</name>
<sequence>MTQAMLPSQQVARPRFGRAAVWAESPLQLLSAVEAHGAGLLGRETTIHPRGDAIGMNATLSSLMEQVPAGVHFAAPTSTIPPLREPGLDRWVIGDAYSGKVQTELLRGAGGKEVVILDDGLATLKLLATLVRDRPTPLIRPRAAARASRKALGLASWWALRRLVGQGRLLVFTALPVPAALDTKFRALGGHLERHKFEWLGTQPVIETIYEPTVVVGSAMPADGLIRAEPYMDWVRSLTEDGPVGYFPHRRETPEVLDALAEHPLITVNEHTIPVEMRLRGLRSNQTVRALPSTVLASLRLILAPNSVPLKGQPVPADWWMPGTTQELRRHLSSSLDDGLGAA</sequence>